<dbReference type="InterPro" id="IPR039992">
    <property type="entry name" value="Sep15_SelM"/>
</dbReference>
<reference evidence="6" key="3">
    <citation type="submission" date="2025-09" db="UniProtKB">
        <authorList>
            <consortium name="Ensembl"/>
        </authorList>
    </citation>
    <scope>IDENTIFICATION</scope>
</reference>
<evidence type="ECO:0000256" key="4">
    <source>
        <dbReference type="ARBA" id="ARBA00040773"/>
    </source>
</evidence>
<evidence type="ECO:0000259" key="5">
    <source>
        <dbReference type="Pfam" id="PF08806"/>
    </source>
</evidence>
<dbReference type="Gene3D" id="3.40.30.50">
    <property type="entry name" value="Sep15/SelM thioredoxin-like domain, active-site redox motif"/>
    <property type="match status" value="1"/>
</dbReference>
<accession>A0A8C3E305</accession>
<keyword evidence="7" id="KW-1185">Reference proteome</keyword>
<comment type="similarity">
    <text evidence="1">Belongs to the selenoprotein M/F family.</text>
</comment>
<evidence type="ECO:0000313" key="6">
    <source>
        <dbReference type="Ensembl" id="ENSCMUP00000014851.2"/>
    </source>
</evidence>
<evidence type="ECO:0000256" key="3">
    <source>
        <dbReference type="ARBA" id="ARBA00022933"/>
    </source>
</evidence>
<dbReference type="AlphaFoldDB" id="A0A8C3E305"/>
<dbReference type="InterPro" id="IPR038219">
    <property type="entry name" value="Sep15/SelM_sf"/>
</dbReference>
<proteinExistence type="inferred from homology"/>
<evidence type="ECO:0000256" key="1">
    <source>
        <dbReference type="ARBA" id="ARBA00005742"/>
    </source>
</evidence>
<dbReference type="PANTHER" id="PTHR13077">
    <property type="entry name" value="SELENOPROTEIN F"/>
    <property type="match status" value="1"/>
</dbReference>
<keyword evidence="3" id="KW-0712">Selenocysteine</keyword>
<dbReference type="Proteomes" id="UP000694553">
    <property type="component" value="Unassembled WGS sequence"/>
</dbReference>
<reference evidence="7" key="1">
    <citation type="submission" date="2019-10" db="EMBL/GenBank/DDBJ databases">
        <title>Corvus moneduloides (New Caledonian crow) genome, bCorMon1, primary haplotype.</title>
        <authorList>
            <person name="Rutz C."/>
            <person name="Fungtammasan C."/>
            <person name="Mountcastle J."/>
            <person name="Formenti G."/>
            <person name="Chow W."/>
            <person name="Howe K."/>
            <person name="Steele M.P."/>
            <person name="Fernandes J."/>
            <person name="Gilbert M.T.P."/>
            <person name="Fedrigo O."/>
            <person name="Jarvis E.D."/>
            <person name="Gemmell N."/>
        </authorList>
    </citation>
    <scope>NUCLEOTIDE SEQUENCE [LARGE SCALE GENOMIC DNA]</scope>
</reference>
<evidence type="ECO:0000313" key="7">
    <source>
        <dbReference type="Proteomes" id="UP000694553"/>
    </source>
</evidence>
<dbReference type="GO" id="GO:0016491">
    <property type="term" value="F:oxidoreductase activity"/>
    <property type="evidence" value="ECO:0007669"/>
    <property type="project" value="TreeGrafter"/>
</dbReference>
<dbReference type="Pfam" id="PF08806">
    <property type="entry name" value="Sep15_SelM"/>
    <property type="match status" value="1"/>
</dbReference>
<dbReference type="InterPro" id="IPR014912">
    <property type="entry name" value="Sep15_SelM_dom"/>
</dbReference>
<dbReference type="Ensembl" id="ENSCMUT00000015947.2">
    <property type="protein sequence ID" value="ENSCMUP00000014851.2"/>
    <property type="gene ID" value="ENSCMUG00000009279.2"/>
</dbReference>
<evidence type="ECO:0000256" key="2">
    <source>
        <dbReference type="ARBA" id="ARBA00022729"/>
    </source>
</evidence>
<reference evidence="6" key="2">
    <citation type="submission" date="2025-08" db="UniProtKB">
        <authorList>
            <consortium name="Ensembl"/>
        </authorList>
    </citation>
    <scope>IDENTIFICATION</scope>
</reference>
<feature type="domain" description="Selenoprotein F/M" evidence="5">
    <location>
        <begin position="58"/>
        <end position="104"/>
    </location>
</feature>
<protein>
    <recommendedName>
        <fullName evidence="4">Selenoprotein M</fullName>
    </recommendedName>
</protein>
<dbReference type="InterPro" id="IPR036249">
    <property type="entry name" value="Thioredoxin-like_sf"/>
</dbReference>
<sequence>MREDGLGWRMVQDRQEWDVKEHRRGWDGMGWDGMGWRWAWGLHGPDQCCPLLDTLPSHNLEMKHLPGADPELVLLSHRYEELERIPLSDMTREEINQLVQELGFYRKETPDAPVPEEFQFAPAKPLPTLHSDRPVCWLMPSRP</sequence>
<organism evidence="6 7">
    <name type="scientific">Corvus moneduloides</name>
    <name type="common">New Caledonian crow</name>
    <dbReference type="NCBI Taxonomy" id="1196302"/>
    <lineage>
        <taxon>Eukaryota</taxon>
        <taxon>Metazoa</taxon>
        <taxon>Chordata</taxon>
        <taxon>Craniata</taxon>
        <taxon>Vertebrata</taxon>
        <taxon>Euteleostomi</taxon>
        <taxon>Archelosauria</taxon>
        <taxon>Archosauria</taxon>
        <taxon>Dinosauria</taxon>
        <taxon>Saurischia</taxon>
        <taxon>Theropoda</taxon>
        <taxon>Coelurosauria</taxon>
        <taxon>Aves</taxon>
        <taxon>Neognathae</taxon>
        <taxon>Neoaves</taxon>
        <taxon>Telluraves</taxon>
        <taxon>Australaves</taxon>
        <taxon>Passeriformes</taxon>
        <taxon>Corvoidea</taxon>
        <taxon>Corvidae</taxon>
        <taxon>Corvus</taxon>
    </lineage>
</organism>
<accession>A0A8U7NZX4</accession>
<name>A0A8C3E305_CORMO</name>
<dbReference type="SUPFAM" id="SSF52833">
    <property type="entry name" value="Thioredoxin-like"/>
    <property type="match status" value="1"/>
</dbReference>
<dbReference type="GO" id="GO:0005788">
    <property type="term" value="C:endoplasmic reticulum lumen"/>
    <property type="evidence" value="ECO:0007669"/>
    <property type="project" value="TreeGrafter"/>
</dbReference>
<keyword evidence="2" id="KW-0732">Signal</keyword>
<dbReference type="PANTHER" id="PTHR13077:SF7">
    <property type="entry name" value="SELENOPROTEIN M"/>
    <property type="match status" value="1"/>
</dbReference>